<reference evidence="4 5" key="1">
    <citation type="journal article" date="2016" name="Biochim. Biophys. Acta">
        <title>Characterization of red-shifted phycobilisomes isolated from the chlorophyll f-containing cyanobacterium Halomicronema hongdechloris.</title>
        <authorList>
            <person name="Li Y."/>
            <person name="Lin Y."/>
            <person name="Garvey C.J."/>
            <person name="Birch D."/>
            <person name="Corkery R.W."/>
            <person name="Loughlin P.C."/>
            <person name="Scheer H."/>
            <person name="Willows R.D."/>
            <person name="Chen M."/>
        </authorList>
    </citation>
    <scope>NUCLEOTIDE SEQUENCE [LARGE SCALE GENOMIC DNA]</scope>
    <source>
        <strain evidence="4 5">C2206</strain>
    </source>
</reference>
<sequence>MGTLRSTSGSYHLTTTSGLPMDIGMPSSDHSQRTLAAIVVTDVVGFSARMSANEAATLTLVNRDLQRIADLCDTHEGQVLKTTGDGLLLYFASAVQAVACAVTIQAAFADLAEGLAPEHYLEHRIGIHLGDIFFNHADVMGNGVNIAARLQTYADPGGICLSQTVYDVVKASLQLEATYVGPLTLKNIQDPVPTYKIRAPRQESSAAEVAGVGRDDMTQLGPPQPGLLLESIVQTLSQHPQQLRIKKLIFGTCQHAWENDSTVLEQFELKELLRTLLQRYPTAQQFKHSLDYIVAGLNRVSLYTSVADIILEQVQPWYAHRTEHTLLEGHFSRSSTYDRYQAVASSCEQSSDPLRIKKLIYCICHNTWVNDPEFLQPLAMRDLIIDLHGIASTPKDLKYHLKRVIQRLNRKTEYTQLGNQVLQACRQLYQESTDTTQLPTPRVVATEQTQLAPEAAVSPENTQMVADPGTDTDAAWTTVSTCLSAENPELTTAHSSLSVQTAAEPTGQPKYNLASLVDLRAEIMKYTNPLRAKILLLSSLRGPFGFTQQDWLVLKSKTLDDLLQGMFNYCPSLADLESKLTIISRCLDNEDENAQVASALLQAMKPYYTSEESPTLTSTQMATPPASTAAPMTQLSPV</sequence>
<accession>A0A1Z3HIB7</accession>
<dbReference type="SMART" id="SM00044">
    <property type="entry name" value="CYCc"/>
    <property type="match status" value="1"/>
</dbReference>
<dbReference type="PANTHER" id="PTHR43081:SF19">
    <property type="entry name" value="PH-SENSITIVE ADENYLATE CYCLASE RV1264"/>
    <property type="match status" value="1"/>
</dbReference>
<dbReference type="CDD" id="cd07302">
    <property type="entry name" value="CHD"/>
    <property type="match status" value="1"/>
</dbReference>
<organism evidence="4 5">
    <name type="scientific">Halomicronema hongdechloris C2206</name>
    <dbReference type="NCBI Taxonomy" id="1641165"/>
    <lineage>
        <taxon>Bacteria</taxon>
        <taxon>Bacillati</taxon>
        <taxon>Cyanobacteriota</taxon>
        <taxon>Cyanophyceae</taxon>
        <taxon>Nodosilineales</taxon>
        <taxon>Nodosilineaceae</taxon>
        <taxon>Halomicronema</taxon>
    </lineage>
</organism>
<dbReference type="PANTHER" id="PTHR43081">
    <property type="entry name" value="ADENYLATE CYCLASE, TERMINAL-DIFFERENTIATION SPECIFIC-RELATED"/>
    <property type="match status" value="1"/>
</dbReference>
<comment type="similarity">
    <text evidence="1">Belongs to the adenylyl cyclase class-3 family.</text>
</comment>
<evidence type="ECO:0000259" key="3">
    <source>
        <dbReference type="PROSITE" id="PS50125"/>
    </source>
</evidence>
<dbReference type="Pfam" id="PF00211">
    <property type="entry name" value="Guanylate_cyc"/>
    <property type="match status" value="1"/>
</dbReference>
<dbReference type="KEGG" id="hhg:XM38_009890"/>
<feature type="domain" description="Guanylate cyclase" evidence="3">
    <location>
        <begin position="37"/>
        <end position="151"/>
    </location>
</feature>
<gene>
    <name evidence="4" type="ORF">XM38_009890</name>
</gene>
<protein>
    <submittedName>
        <fullName evidence="4">Adenylate-guanylate cyclase domain protein</fullName>
    </submittedName>
</protein>
<evidence type="ECO:0000256" key="2">
    <source>
        <dbReference type="SAM" id="MobiDB-lite"/>
    </source>
</evidence>
<proteinExistence type="inferred from homology"/>
<dbReference type="EMBL" id="CP021983">
    <property type="protein sequence ID" value="ASC70059.1"/>
    <property type="molecule type" value="Genomic_DNA"/>
</dbReference>
<dbReference type="InterPro" id="IPR029787">
    <property type="entry name" value="Nucleotide_cyclase"/>
</dbReference>
<dbReference type="PROSITE" id="PS50125">
    <property type="entry name" value="GUANYLATE_CYCLASE_2"/>
    <property type="match status" value="1"/>
</dbReference>
<dbReference type="Proteomes" id="UP000191901">
    <property type="component" value="Chromosome"/>
</dbReference>
<name>A0A1Z3HIB7_9CYAN</name>
<dbReference type="AlphaFoldDB" id="A0A1Z3HIB7"/>
<feature type="region of interest" description="Disordered" evidence="2">
    <location>
        <begin position="612"/>
        <end position="638"/>
    </location>
</feature>
<evidence type="ECO:0000313" key="5">
    <source>
        <dbReference type="Proteomes" id="UP000191901"/>
    </source>
</evidence>
<dbReference type="GO" id="GO:0004016">
    <property type="term" value="F:adenylate cyclase activity"/>
    <property type="evidence" value="ECO:0007669"/>
    <property type="project" value="UniProtKB-ARBA"/>
</dbReference>
<dbReference type="STRING" id="1641165.XM38_04505"/>
<dbReference type="SUPFAM" id="SSF55073">
    <property type="entry name" value="Nucleotide cyclase"/>
    <property type="match status" value="1"/>
</dbReference>
<dbReference type="InterPro" id="IPR001054">
    <property type="entry name" value="A/G_cyclase"/>
</dbReference>
<dbReference type="GO" id="GO:0035556">
    <property type="term" value="P:intracellular signal transduction"/>
    <property type="evidence" value="ECO:0007669"/>
    <property type="project" value="InterPro"/>
</dbReference>
<keyword evidence="5" id="KW-1185">Reference proteome</keyword>
<dbReference type="GO" id="GO:0006171">
    <property type="term" value="P:cAMP biosynthetic process"/>
    <property type="evidence" value="ECO:0007669"/>
    <property type="project" value="TreeGrafter"/>
</dbReference>
<feature type="compositionally biased region" description="Low complexity" evidence="2">
    <location>
        <begin position="617"/>
        <end position="638"/>
    </location>
</feature>
<evidence type="ECO:0000313" key="4">
    <source>
        <dbReference type="EMBL" id="ASC70059.1"/>
    </source>
</evidence>
<dbReference type="InterPro" id="IPR050697">
    <property type="entry name" value="Adenylyl/Guanylyl_Cyclase_3/4"/>
</dbReference>
<evidence type="ECO:0000256" key="1">
    <source>
        <dbReference type="ARBA" id="ARBA00005381"/>
    </source>
</evidence>
<dbReference type="Gene3D" id="3.30.70.1230">
    <property type="entry name" value="Nucleotide cyclase"/>
    <property type="match status" value="1"/>
</dbReference>